<keyword evidence="2" id="KW-1185">Reference proteome</keyword>
<evidence type="ECO:0000313" key="1">
    <source>
        <dbReference type="EMBL" id="GAA0859676.1"/>
    </source>
</evidence>
<comment type="caution">
    <text evidence="1">The sequence shown here is derived from an EMBL/GenBank/DDBJ whole genome shotgun (WGS) entry which is preliminary data.</text>
</comment>
<dbReference type="Pfam" id="PF13899">
    <property type="entry name" value="Thioredoxin_7"/>
    <property type="match status" value="1"/>
</dbReference>
<dbReference type="EMBL" id="BAAAFD010000013">
    <property type="protein sequence ID" value="GAA0859676.1"/>
    <property type="molecule type" value="Genomic_DNA"/>
</dbReference>
<organism evidence="1 2">
    <name type="scientific">Aliiglaciecola litoralis</name>
    <dbReference type="NCBI Taxonomy" id="582857"/>
    <lineage>
        <taxon>Bacteria</taxon>
        <taxon>Pseudomonadati</taxon>
        <taxon>Pseudomonadota</taxon>
        <taxon>Gammaproteobacteria</taxon>
        <taxon>Alteromonadales</taxon>
        <taxon>Alteromonadaceae</taxon>
        <taxon>Aliiglaciecola</taxon>
    </lineage>
</organism>
<dbReference type="InterPro" id="IPR036249">
    <property type="entry name" value="Thioredoxin-like_sf"/>
</dbReference>
<accession>A0ABP3X3G5</accession>
<evidence type="ECO:0008006" key="3">
    <source>
        <dbReference type="Google" id="ProtNLM"/>
    </source>
</evidence>
<name>A0ABP3X3G5_9ALTE</name>
<dbReference type="Gene3D" id="3.40.30.10">
    <property type="entry name" value="Glutaredoxin"/>
    <property type="match status" value="1"/>
</dbReference>
<evidence type="ECO:0000313" key="2">
    <source>
        <dbReference type="Proteomes" id="UP001500359"/>
    </source>
</evidence>
<protein>
    <recommendedName>
        <fullName evidence="3">Thioredoxin family protein</fullName>
    </recommendedName>
</protein>
<proteinExistence type="predicted"/>
<sequence>MLLAFSVLSTESQAADTQVSVYKASADPMQDVQLALEQAKKNDKLALIILGAQWCHDSMGLADKFDAPEMQVILADNFETAFVDVGYLEDRRDITQRFGQANYFATPTVLIVDPHSERLLNADSLQKWGVADSIPVSQYIEYFSGFGHSDVDPLPPLSELNSRQIKQFELQQAERLMQAYRLLRTDLRADVERTPDQTPNEDFYKRWAEVRSFRLQLQADIQALYSKAREQHDAGLSLPTYPKFSWE</sequence>
<gene>
    <name evidence="1" type="ORF">GCM10009114_34040</name>
</gene>
<dbReference type="SUPFAM" id="SSF52833">
    <property type="entry name" value="Thioredoxin-like"/>
    <property type="match status" value="1"/>
</dbReference>
<dbReference type="Proteomes" id="UP001500359">
    <property type="component" value="Unassembled WGS sequence"/>
</dbReference>
<reference evidence="2" key="1">
    <citation type="journal article" date="2019" name="Int. J. Syst. Evol. Microbiol.">
        <title>The Global Catalogue of Microorganisms (GCM) 10K type strain sequencing project: providing services to taxonomists for standard genome sequencing and annotation.</title>
        <authorList>
            <consortium name="The Broad Institute Genomics Platform"/>
            <consortium name="The Broad Institute Genome Sequencing Center for Infectious Disease"/>
            <person name="Wu L."/>
            <person name="Ma J."/>
        </authorList>
    </citation>
    <scope>NUCLEOTIDE SEQUENCE [LARGE SCALE GENOMIC DNA]</scope>
    <source>
        <strain evidence="2">JCM 15896</strain>
    </source>
</reference>